<evidence type="ECO:0000313" key="3">
    <source>
        <dbReference type="EMBL" id="OLF17424.1"/>
    </source>
</evidence>
<dbReference type="EMBL" id="MSIE01000017">
    <property type="protein sequence ID" value="OLF17424.1"/>
    <property type="molecule type" value="Genomic_DNA"/>
</dbReference>
<dbReference type="RefSeq" id="WP_075125649.1">
    <property type="nucleotide sequence ID" value="NZ_MSIE01000017.1"/>
</dbReference>
<dbReference type="AlphaFoldDB" id="A0A1Q8CSW2"/>
<dbReference type="OrthoDB" id="3528552at2"/>
<dbReference type="Proteomes" id="UP000185596">
    <property type="component" value="Unassembled WGS sequence"/>
</dbReference>
<accession>A0A1Q8CSW2</accession>
<organism evidence="3 4">
    <name type="scientific">Actinophytocola xanthii</name>
    <dbReference type="NCBI Taxonomy" id="1912961"/>
    <lineage>
        <taxon>Bacteria</taxon>
        <taxon>Bacillati</taxon>
        <taxon>Actinomycetota</taxon>
        <taxon>Actinomycetes</taxon>
        <taxon>Pseudonocardiales</taxon>
        <taxon>Pseudonocardiaceae</taxon>
    </lineage>
</organism>
<evidence type="ECO:0000256" key="1">
    <source>
        <dbReference type="SAM" id="MobiDB-lite"/>
    </source>
</evidence>
<feature type="region of interest" description="Disordered" evidence="1">
    <location>
        <begin position="108"/>
        <end position="143"/>
    </location>
</feature>
<protein>
    <recommendedName>
        <fullName evidence="2">DUF6292 domain-containing protein</fullName>
    </recommendedName>
</protein>
<name>A0A1Q8CSW2_9PSEU</name>
<sequence length="143" mass="15540">MASSGVQHMGYVRAVAAALKASGMEVGMCRNQSAGDPAKRSAAMFLYTLQPWDGWKYAAEVTLEWDEELGWTIMAAHSLGPPHGWTEARYGLGVDVVAAPADVVARIDEGFDSRAPEPGPRPQRRATDHNPRLEQVLATYQST</sequence>
<comment type="caution">
    <text evidence="3">The sequence shown here is derived from an EMBL/GenBank/DDBJ whole genome shotgun (WGS) entry which is preliminary data.</text>
</comment>
<gene>
    <name evidence="3" type="ORF">BU204_11660</name>
</gene>
<dbReference type="InterPro" id="IPR046259">
    <property type="entry name" value="DUF6292"/>
</dbReference>
<keyword evidence="4" id="KW-1185">Reference proteome</keyword>
<evidence type="ECO:0000259" key="2">
    <source>
        <dbReference type="Pfam" id="PF19809"/>
    </source>
</evidence>
<reference evidence="3 4" key="1">
    <citation type="submission" date="2016-12" db="EMBL/GenBank/DDBJ databases">
        <title>The draft genome sequence of Actinophytocola sp. 11-183.</title>
        <authorList>
            <person name="Wang W."/>
            <person name="Yuan L."/>
        </authorList>
    </citation>
    <scope>NUCLEOTIDE SEQUENCE [LARGE SCALE GENOMIC DNA]</scope>
    <source>
        <strain evidence="3 4">11-183</strain>
    </source>
</reference>
<evidence type="ECO:0000313" key="4">
    <source>
        <dbReference type="Proteomes" id="UP000185596"/>
    </source>
</evidence>
<proteinExistence type="predicted"/>
<dbReference type="Pfam" id="PF19809">
    <property type="entry name" value="DUF6292"/>
    <property type="match status" value="1"/>
</dbReference>
<feature type="domain" description="DUF6292" evidence="2">
    <location>
        <begin position="11"/>
        <end position="107"/>
    </location>
</feature>